<dbReference type="PANTHER" id="PTHR43312">
    <property type="entry name" value="D-THREO-ALDOSE 1-DEHYDROGENASE"/>
    <property type="match status" value="1"/>
</dbReference>
<comment type="caution">
    <text evidence="2">The sequence shown here is derived from an EMBL/GenBank/DDBJ whole genome shotgun (WGS) entry which is preliminary data.</text>
</comment>
<protein>
    <submittedName>
        <fullName evidence="2">Aldo/keto reductase</fullName>
    </submittedName>
</protein>
<dbReference type="RefSeq" id="WP_343816621.1">
    <property type="nucleotide sequence ID" value="NZ_BAAAFA010000004.1"/>
</dbReference>
<evidence type="ECO:0000313" key="3">
    <source>
        <dbReference type="Proteomes" id="UP001500021"/>
    </source>
</evidence>
<dbReference type="InterPro" id="IPR023210">
    <property type="entry name" value="NADP_OxRdtase_dom"/>
</dbReference>
<accession>A0ABN1L5X1</accession>
<gene>
    <name evidence="2" type="ORF">GCM10009111_14090</name>
</gene>
<dbReference type="InterPro" id="IPR036812">
    <property type="entry name" value="NAD(P)_OxRdtase_dom_sf"/>
</dbReference>
<feature type="domain" description="NADP-dependent oxidoreductase" evidence="1">
    <location>
        <begin position="2"/>
        <end position="251"/>
    </location>
</feature>
<dbReference type="EMBL" id="BAAAFA010000004">
    <property type="protein sequence ID" value="GAA0815573.1"/>
    <property type="molecule type" value="Genomic_DNA"/>
</dbReference>
<sequence length="284" mass="31219">MKIALGSVQFGCNYGISNQLGQVSHTEIGNILALAKQHNITVIDTAPAYGNSEKVLGLQKQSKSFSFVTKVPPQLSISKLVASCQNSLKDLDTQKLSGLMLHHGEALLGGEGNKIYQQLQLAKKKGLTEKIGCSVYSAKQAIEISNKFDIDIIQLPGNIFDQEILGEVVGKTLKEKNIEIHVRSLFLQGVVFLQPNTLPEHLKILAPKLAKLKQVSVEKNKSMISLTLSPFIKSKYIDKLVIGCCSSLELKEIIQGYHSAIDLDWGYDSFAVTDEKIIKPSLWS</sequence>
<evidence type="ECO:0000259" key="1">
    <source>
        <dbReference type="Pfam" id="PF00248"/>
    </source>
</evidence>
<organism evidence="2 3">
    <name type="scientific">Colwellia asteriadis</name>
    <dbReference type="NCBI Taxonomy" id="517723"/>
    <lineage>
        <taxon>Bacteria</taxon>
        <taxon>Pseudomonadati</taxon>
        <taxon>Pseudomonadota</taxon>
        <taxon>Gammaproteobacteria</taxon>
        <taxon>Alteromonadales</taxon>
        <taxon>Colwelliaceae</taxon>
        <taxon>Colwellia</taxon>
    </lineage>
</organism>
<dbReference type="Gene3D" id="3.20.20.100">
    <property type="entry name" value="NADP-dependent oxidoreductase domain"/>
    <property type="match status" value="1"/>
</dbReference>
<evidence type="ECO:0000313" key="2">
    <source>
        <dbReference type="EMBL" id="GAA0815573.1"/>
    </source>
</evidence>
<dbReference type="SUPFAM" id="SSF51430">
    <property type="entry name" value="NAD(P)-linked oxidoreductase"/>
    <property type="match status" value="1"/>
</dbReference>
<dbReference type="Pfam" id="PF00248">
    <property type="entry name" value="Aldo_ket_red"/>
    <property type="match status" value="1"/>
</dbReference>
<dbReference type="InterPro" id="IPR053135">
    <property type="entry name" value="AKR2_Oxidoreductase"/>
</dbReference>
<keyword evidence="3" id="KW-1185">Reference proteome</keyword>
<dbReference type="PANTHER" id="PTHR43312:SF1">
    <property type="entry name" value="NADP-DEPENDENT OXIDOREDUCTASE DOMAIN-CONTAINING PROTEIN"/>
    <property type="match status" value="1"/>
</dbReference>
<dbReference type="CDD" id="cd19097">
    <property type="entry name" value="AKR_unchar"/>
    <property type="match status" value="1"/>
</dbReference>
<name>A0ABN1L5X1_9GAMM</name>
<reference evidence="2 3" key="1">
    <citation type="journal article" date="2019" name="Int. J. Syst. Evol. Microbiol.">
        <title>The Global Catalogue of Microorganisms (GCM) 10K type strain sequencing project: providing services to taxonomists for standard genome sequencing and annotation.</title>
        <authorList>
            <consortium name="The Broad Institute Genomics Platform"/>
            <consortium name="The Broad Institute Genome Sequencing Center for Infectious Disease"/>
            <person name="Wu L."/>
            <person name="Ma J."/>
        </authorList>
    </citation>
    <scope>NUCLEOTIDE SEQUENCE [LARGE SCALE GENOMIC DNA]</scope>
    <source>
        <strain evidence="2 3">JCM 15608</strain>
    </source>
</reference>
<dbReference type="Proteomes" id="UP001500021">
    <property type="component" value="Unassembled WGS sequence"/>
</dbReference>
<proteinExistence type="predicted"/>